<dbReference type="RefSeq" id="WP_049989376.1">
    <property type="nucleotide sequence ID" value="NZ_FOIS01000004.1"/>
</dbReference>
<keyword evidence="2" id="KW-0472">Membrane</keyword>
<evidence type="ECO:0000256" key="1">
    <source>
        <dbReference type="SAM" id="MobiDB-lite"/>
    </source>
</evidence>
<dbReference type="InterPro" id="IPR058284">
    <property type="entry name" value="DUF7978"/>
</dbReference>
<sequence>MSTEEQLDYEEESADQQRGRQDDESDLPVKEGAVFGAIAVVATYFAHLFVTLVASARTTPEITLEQTSDDMAVVATDLVSSWVAAGWSYVASFGVGFEAAGESATITDAPNNVAAIANPPFFLIDTVLFLATVGAVVAAGYAVARYTEADDAVEAVKAGVTAVPPYLAFAVIAAFLMTHTYSEDVLVQTLVGDSSTSLGNVATLEYSQFFNDEGNVISDVEFGPATIDAILFGGIVVPAVLAAAGGLLTQWRDAVETAVTAVNER</sequence>
<feature type="transmembrane region" description="Helical" evidence="2">
    <location>
        <begin position="71"/>
        <end position="90"/>
    </location>
</feature>
<evidence type="ECO:0000256" key="2">
    <source>
        <dbReference type="SAM" id="Phobius"/>
    </source>
</evidence>
<feature type="region of interest" description="Disordered" evidence="1">
    <location>
        <begin position="1"/>
        <end position="26"/>
    </location>
</feature>
<gene>
    <name evidence="4" type="ORF">SAMN05216285_3632</name>
</gene>
<feature type="domain" description="DUF7978" evidence="3">
    <location>
        <begin position="13"/>
        <end position="252"/>
    </location>
</feature>
<dbReference type="Pfam" id="PF25933">
    <property type="entry name" value="DUF7978"/>
    <property type="match status" value="1"/>
</dbReference>
<accession>A0A1I0QIG6</accession>
<evidence type="ECO:0000259" key="3">
    <source>
        <dbReference type="Pfam" id="PF25933"/>
    </source>
</evidence>
<dbReference type="Proteomes" id="UP000183275">
    <property type="component" value="Unassembled WGS sequence"/>
</dbReference>
<keyword evidence="5" id="KW-1185">Reference proteome</keyword>
<dbReference type="EMBL" id="FOIS01000004">
    <property type="protein sequence ID" value="SEW26972.1"/>
    <property type="molecule type" value="Genomic_DNA"/>
</dbReference>
<dbReference type="eggNOG" id="arCOG06413">
    <property type="taxonomic scope" value="Archaea"/>
</dbReference>
<feature type="compositionally biased region" description="Acidic residues" evidence="1">
    <location>
        <begin position="1"/>
        <end position="14"/>
    </location>
</feature>
<feature type="transmembrane region" description="Helical" evidence="2">
    <location>
        <begin position="121"/>
        <end position="143"/>
    </location>
</feature>
<protein>
    <recommendedName>
        <fullName evidence="3">DUF7978 domain-containing protein</fullName>
    </recommendedName>
</protein>
<proteinExistence type="predicted"/>
<dbReference type="STRING" id="1202768.SAMN05216285_3632"/>
<dbReference type="AlphaFoldDB" id="A0A1I0QIG6"/>
<organism evidence="4 5">
    <name type="scientific">Natrinema salifodinae</name>
    <dbReference type="NCBI Taxonomy" id="1202768"/>
    <lineage>
        <taxon>Archaea</taxon>
        <taxon>Methanobacteriati</taxon>
        <taxon>Methanobacteriota</taxon>
        <taxon>Stenosarchaea group</taxon>
        <taxon>Halobacteria</taxon>
        <taxon>Halobacteriales</taxon>
        <taxon>Natrialbaceae</taxon>
        <taxon>Natrinema</taxon>
    </lineage>
</organism>
<keyword evidence="2" id="KW-1133">Transmembrane helix</keyword>
<dbReference type="OrthoDB" id="187103at2157"/>
<feature type="transmembrane region" description="Helical" evidence="2">
    <location>
        <begin position="229"/>
        <end position="248"/>
    </location>
</feature>
<feature type="transmembrane region" description="Helical" evidence="2">
    <location>
        <begin position="32"/>
        <end position="50"/>
    </location>
</feature>
<evidence type="ECO:0000313" key="5">
    <source>
        <dbReference type="Proteomes" id="UP000183275"/>
    </source>
</evidence>
<reference evidence="5" key="1">
    <citation type="submission" date="2016-10" db="EMBL/GenBank/DDBJ databases">
        <authorList>
            <person name="Varghese N."/>
        </authorList>
    </citation>
    <scope>NUCLEOTIDE SEQUENCE [LARGE SCALE GENOMIC DNA]</scope>
    <source>
        <strain evidence="5">CGMCC 1.12284</strain>
    </source>
</reference>
<keyword evidence="2" id="KW-0812">Transmembrane</keyword>
<name>A0A1I0QIG6_9EURY</name>
<evidence type="ECO:0000313" key="4">
    <source>
        <dbReference type="EMBL" id="SEW26972.1"/>
    </source>
</evidence>
<feature type="transmembrane region" description="Helical" evidence="2">
    <location>
        <begin position="155"/>
        <end position="177"/>
    </location>
</feature>